<organism evidence="3 4">
    <name type="scientific">Siccibacter colletis</name>
    <dbReference type="NCBI Taxonomy" id="1505757"/>
    <lineage>
        <taxon>Bacteria</taxon>
        <taxon>Pseudomonadati</taxon>
        <taxon>Pseudomonadota</taxon>
        <taxon>Gammaproteobacteria</taxon>
        <taxon>Enterobacterales</taxon>
        <taxon>Enterobacteriaceae</taxon>
        <taxon>Siccibacter</taxon>
    </lineage>
</organism>
<dbReference type="InterPro" id="IPR049616">
    <property type="entry name" value="PheM"/>
</dbReference>
<protein>
    <recommendedName>
        <fullName evidence="2">pheST attenuator peptide</fullName>
    </recommendedName>
</protein>
<name>A0ABY6JM08_9ENTR</name>
<reference evidence="3 4" key="1">
    <citation type="submission" date="2021-05" db="EMBL/GenBank/DDBJ databases">
        <title>Isolation, identification, and the growth promoting effects of Pantoea dispersa strain YSD J2 from the aboveground leaves of Cyperus esculentus L.Var. Sativus.</title>
        <authorList>
            <person name="Wang S."/>
            <person name="Tang X.M."/>
            <person name="Huang Y.N."/>
        </authorList>
    </citation>
    <scope>NUCLEOTIDE SEQUENCE [LARGE SCALE GENOMIC DNA]</scope>
    <source>
        <strain evidence="4">YSD YN2</strain>
    </source>
</reference>
<evidence type="ECO:0000256" key="1">
    <source>
        <dbReference type="ARBA" id="ARBA00022623"/>
    </source>
</evidence>
<evidence type="ECO:0000313" key="3">
    <source>
        <dbReference type="EMBL" id="UYU33811.1"/>
    </source>
</evidence>
<dbReference type="RefSeq" id="WP_201770422.1">
    <property type="nucleotide sequence ID" value="NZ_CP074352.1"/>
</dbReference>
<proteinExistence type="predicted"/>
<dbReference type="Proteomes" id="UP001156318">
    <property type="component" value="Chromosome"/>
</dbReference>
<keyword evidence="1" id="KW-0428">Leader peptide</keyword>
<gene>
    <name evidence="3" type="primary">pheM</name>
    <name evidence="3" type="ORF">KFZ77_07985</name>
</gene>
<dbReference type="NCBIfam" id="NF033686">
    <property type="entry name" value="leader_PheM_1"/>
    <property type="match status" value="1"/>
</dbReference>
<accession>A0ABY6JM08</accession>
<sequence length="14" mass="1732">MNAALFRFFFYFSA</sequence>
<evidence type="ECO:0000256" key="2">
    <source>
        <dbReference type="ARBA" id="ARBA00044238"/>
    </source>
</evidence>
<evidence type="ECO:0000313" key="4">
    <source>
        <dbReference type="Proteomes" id="UP001156318"/>
    </source>
</evidence>
<keyword evidence="4" id="KW-1185">Reference proteome</keyword>
<dbReference type="EMBL" id="CP074352">
    <property type="protein sequence ID" value="UYU33811.1"/>
    <property type="molecule type" value="Genomic_DNA"/>
</dbReference>